<dbReference type="GO" id="GO:0009893">
    <property type="term" value="P:positive regulation of metabolic process"/>
    <property type="evidence" value="ECO:0007669"/>
    <property type="project" value="UniProtKB-ARBA"/>
</dbReference>
<dbReference type="SMART" id="SM00342">
    <property type="entry name" value="HTH_ARAC"/>
    <property type="match status" value="1"/>
</dbReference>
<dbReference type="GO" id="GO:0043565">
    <property type="term" value="F:sequence-specific DNA binding"/>
    <property type="evidence" value="ECO:0007669"/>
    <property type="project" value="InterPro"/>
</dbReference>
<dbReference type="GO" id="GO:0003700">
    <property type="term" value="F:DNA-binding transcription factor activity"/>
    <property type="evidence" value="ECO:0007669"/>
    <property type="project" value="InterPro"/>
</dbReference>
<protein>
    <submittedName>
        <fullName evidence="8">AraC-type DNA-binding protein</fullName>
    </submittedName>
</protein>
<dbReference type="PANTHER" id="PTHR46796:SF6">
    <property type="entry name" value="ARAC SUBFAMILY"/>
    <property type="match status" value="1"/>
</dbReference>
<dbReference type="Pfam" id="PF12833">
    <property type="entry name" value="HTH_18"/>
    <property type="match status" value="1"/>
</dbReference>
<dbReference type="InterPro" id="IPR018062">
    <property type="entry name" value="HTH_AraC-typ_CS"/>
</dbReference>
<dbReference type="Pfam" id="PF14525">
    <property type="entry name" value="AraC_binding_2"/>
    <property type="match status" value="1"/>
</dbReference>
<keyword evidence="4" id="KW-0010">Activator</keyword>
<name>A0A1G8MD67_9GAMM</name>
<keyword evidence="2" id="KW-0805">Transcription regulation</keyword>
<dbReference type="InterPro" id="IPR018060">
    <property type="entry name" value="HTH_AraC"/>
</dbReference>
<keyword evidence="3 8" id="KW-0238">DNA-binding</keyword>
<evidence type="ECO:0000256" key="2">
    <source>
        <dbReference type="ARBA" id="ARBA00023015"/>
    </source>
</evidence>
<evidence type="ECO:0000256" key="3">
    <source>
        <dbReference type="ARBA" id="ARBA00023125"/>
    </source>
</evidence>
<dbReference type="STRING" id="29435.SAMN05216588_12161"/>
<dbReference type="PROSITE" id="PS00041">
    <property type="entry name" value="HTH_ARAC_FAMILY_1"/>
    <property type="match status" value="1"/>
</dbReference>
<dbReference type="PROSITE" id="PS01124">
    <property type="entry name" value="HTH_ARAC_FAMILY_2"/>
    <property type="match status" value="1"/>
</dbReference>
<organism evidence="8 9">
    <name type="scientific">Phytopseudomonas flavescens</name>
    <dbReference type="NCBI Taxonomy" id="29435"/>
    <lineage>
        <taxon>Bacteria</taxon>
        <taxon>Pseudomonadati</taxon>
        <taxon>Pseudomonadota</taxon>
        <taxon>Gammaproteobacteria</taxon>
        <taxon>Pseudomonadales</taxon>
        <taxon>Pseudomonadaceae</taxon>
        <taxon>Phytopseudomonas</taxon>
    </lineage>
</organism>
<dbReference type="InterPro" id="IPR050204">
    <property type="entry name" value="AraC_XylS_family_regulators"/>
</dbReference>
<evidence type="ECO:0000256" key="4">
    <source>
        <dbReference type="ARBA" id="ARBA00023159"/>
    </source>
</evidence>
<dbReference type="Gene3D" id="1.10.10.60">
    <property type="entry name" value="Homeodomain-like"/>
    <property type="match status" value="1"/>
</dbReference>
<dbReference type="SUPFAM" id="SSF46689">
    <property type="entry name" value="Homeodomain-like"/>
    <property type="match status" value="1"/>
</dbReference>
<evidence type="ECO:0000259" key="7">
    <source>
        <dbReference type="PROSITE" id="PS01124"/>
    </source>
</evidence>
<reference evidence="8 9" key="1">
    <citation type="submission" date="2016-10" db="EMBL/GenBank/DDBJ databases">
        <authorList>
            <person name="de Groot N.N."/>
        </authorList>
    </citation>
    <scope>NUCLEOTIDE SEQUENCE [LARGE SCALE GENOMIC DNA]</scope>
    <source>
        <strain evidence="8 9">LMG 18387</strain>
    </source>
</reference>
<dbReference type="InterPro" id="IPR035418">
    <property type="entry name" value="AraC-bd_2"/>
</dbReference>
<dbReference type="AlphaFoldDB" id="A0A1G8MD67"/>
<comment type="function">
    <text evidence="6">Regulatory protein of the TOL plasmid xyl operons. XylS activates the xylXYZLTEGFJQKIH operon required for the degradation of toluene, m-xylene and p-xylene.</text>
</comment>
<evidence type="ECO:0000256" key="6">
    <source>
        <dbReference type="ARBA" id="ARBA00037345"/>
    </source>
</evidence>
<evidence type="ECO:0000256" key="1">
    <source>
        <dbReference type="ARBA" id="ARBA00004496"/>
    </source>
</evidence>
<dbReference type="GO" id="GO:0005737">
    <property type="term" value="C:cytoplasm"/>
    <property type="evidence" value="ECO:0007669"/>
    <property type="project" value="UniProtKB-SubCell"/>
</dbReference>
<evidence type="ECO:0000256" key="5">
    <source>
        <dbReference type="ARBA" id="ARBA00023163"/>
    </source>
</evidence>
<accession>A0A1G8MD67</accession>
<evidence type="ECO:0000313" key="9">
    <source>
        <dbReference type="Proteomes" id="UP000198606"/>
    </source>
</evidence>
<dbReference type="InterPro" id="IPR009057">
    <property type="entry name" value="Homeodomain-like_sf"/>
</dbReference>
<comment type="subcellular location">
    <subcellularLocation>
        <location evidence="1">Cytoplasm</location>
    </subcellularLocation>
</comment>
<dbReference type="PANTHER" id="PTHR46796">
    <property type="entry name" value="HTH-TYPE TRANSCRIPTIONAL ACTIVATOR RHAS-RELATED"/>
    <property type="match status" value="1"/>
</dbReference>
<dbReference type="Proteomes" id="UP000198606">
    <property type="component" value="Unassembled WGS sequence"/>
</dbReference>
<gene>
    <name evidence="8" type="ORF">SAMN05216588_12161</name>
</gene>
<sequence>MRRYAPGPLEAACEALRHARAESSRVAIEGYSDHGLSIASYGDRFRSPLQWIYRYEVFAMGNSHYSTVAIDPSQRFEYWKEVVLRHCIPAASKPLTAGFEGSLDVRELGVLDICTLSSPEHYWERTARHLRSGPDDDLWLGFSRHGFGQLEQGGRAARLASDQLFLYDASQTFRFSLGGTNHLVRIPRHLLSSRLPDVEHLTAMVLDERRPGVVPLREMLRQATEAPESLLDTDIAVRFSQTLLDLLVLSLELQDLEKTSSERDLYARAMNYINRHLTEADLGIERIAQAHHVSTRTVTRAFARHQKTPVSVIWQARLQASRDAIERGHVRSVSQAALDFGFSDFSHFSHAFRKAFGIAPQSLLRRH</sequence>
<feature type="domain" description="HTH araC/xylS-type" evidence="7">
    <location>
        <begin position="267"/>
        <end position="366"/>
    </location>
</feature>
<proteinExistence type="predicted"/>
<keyword evidence="5" id="KW-0804">Transcription</keyword>
<evidence type="ECO:0000313" key="8">
    <source>
        <dbReference type="EMBL" id="SDI65889.1"/>
    </source>
</evidence>
<dbReference type="EMBL" id="FNDG01000021">
    <property type="protein sequence ID" value="SDI65889.1"/>
    <property type="molecule type" value="Genomic_DNA"/>
</dbReference>